<dbReference type="Gene3D" id="3.40.50.300">
    <property type="entry name" value="P-loop containing nucleotide triphosphate hydrolases"/>
    <property type="match status" value="1"/>
</dbReference>
<dbReference type="InterPro" id="IPR011990">
    <property type="entry name" value="TPR-like_helical_dom_sf"/>
</dbReference>
<gene>
    <name evidence="3" type="ORF">HNQ39_000041</name>
</gene>
<dbReference type="InterPro" id="IPR036388">
    <property type="entry name" value="WH-like_DNA-bd_sf"/>
</dbReference>
<keyword evidence="4" id="KW-1185">Reference proteome</keyword>
<dbReference type="PANTHER" id="PTHR47691:SF3">
    <property type="entry name" value="HTH-TYPE TRANSCRIPTIONAL REGULATOR RV0890C-RELATED"/>
    <property type="match status" value="1"/>
</dbReference>
<accession>A0A7W9SLB9</accession>
<keyword evidence="3" id="KW-0238">DNA-binding</keyword>
<dbReference type="GO" id="GO:0016887">
    <property type="term" value="F:ATP hydrolysis activity"/>
    <property type="evidence" value="ECO:0007669"/>
    <property type="project" value="InterPro"/>
</dbReference>
<dbReference type="GO" id="GO:0006355">
    <property type="term" value="P:regulation of DNA-templated transcription"/>
    <property type="evidence" value="ECO:0007669"/>
    <property type="project" value="InterPro"/>
</dbReference>
<dbReference type="PRINTS" id="PR00364">
    <property type="entry name" value="DISEASERSIST"/>
</dbReference>
<organism evidence="3 4">
    <name type="scientific">Armatimonas rosea</name>
    <dbReference type="NCBI Taxonomy" id="685828"/>
    <lineage>
        <taxon>Bacteria</taxon>
        <taxon>Bacillati</taxon>
        <taxon>Armatimonadota</taxon>
        <taxon>Armatimonadia</taxon>
        <taxon>Armatimonadales</taxon>
        <taxon>Armatimonadaceae</taxon>
        <taxon>Armatimonas</taxon>
    </lineage>
</organism>
<dbReference type="SUPFAM" id="SSF48452">
    <property type="entry name" value="TPR-like"/>
    <property type="match status" value="2"/>
</dbReference>
<dbReference type="Gene3D" id="1.10.10.10">
    <property type="entry name" value="Winged helix-like DNA-binding domain superfamily/Winged helix DNA-binding domain"/>
    <property type="match status" value="1"/>
</dbReference>
<dbReference type="PANTHER" id="PTHR47691">
    <property type="entry name" value="REGULATOR-RELATED"/>
    <property type="match status" value="1"/>
</dbReference>
<evidence type="ECO:0000259" key="1">
    <source>
        <dbReference type="SMART" id="SM00382"/>
    </source>
</evidence>
<dbReference type="SUPFAM" id="SSF52540">
    <property type="entry name" value="P-loop containing nucleoside triphosphate hydrolases"/>
    <property type="match status" value="1"/>
</dbReference>
<dbReference type="Pfam" id="PF13401">
    <property type="entry name" value="AAA_22"/>
    <property type="match status" value="1"/>
</dbReference>
<dbReference type="SMART" id="SM00382">
    <property type="entry name" value="AAA"/>
    <property type="match status" value="1"/>
</dbReference>
<dbReference type="Pfam" id="PF03704">
    <property type="entry name" value="BTAD"/>
    <property type="match status" value="1"/>
</dbReference>
<reference evidence="3 4" key="1">
    <citation type="submission" date="2020-08" db="EMBL/GenBank/DDBJ databases">
        <title>Genomic Encyclopedia of Type Strains, Phase IV (KMG-IV): sequencing the most valuable type-strain genomes for metagenomic binning, comparative biology and taxonomic classification.</title>
        <authorList>
            <person name="Goeker M."/>
        </authorList>
    </citation>
    <scope>NUCLEOTIDE SEQUENCE [LARGE SCALE GENOMIC DNA]</scope>
    <source>
        <strain evidence="3 4">DSM 23562</strain>
    </source>
</reference>
<evidence type="ECO:0000313" key="3">
    <source>
        <dbReference type="EMBL" id="MBB6048279.1"/>
    </source>
</evidence>
<dbReference type="SMART" id="SM01043">
    <property type="entry name" value="BTAD"/>
    <property type="match status" value="1"/>
</dbReference>
<dbReference type="Proteomes" id="UP000520814">
    <property type="component" value="Unassembled WGS sequence"/>
</dbReference>
<dbReference type="InterPro" id="IPR016032">
    <property type="entry name" value="Sig_transdc_resp-reg_C-effctor"/>
</dbReference>
<feature type="domain" description="Bacterial transcriptional activator" evidence="2">
    <location>
        <begin position="101"/>
        <end position="241"/>
    </location>
</feature>
<dbReference type="InterPro" id="IPR049945">
    <property type="entry name" value="AAA_22"/>
</dbReference>
<proteinExistence type="predicted"/>
<dbReference type="Gene3D" id="1.25.40.10">
    <property type="entry name" value="Tetratricopeptide repeat domain"/>
    <property type="match status" value="2"/>
</dbReference>
<dbReference type="GO" id="GO:0003677">
    <property type="term" value="F:DNA binding"/>
    <property type="evidence" value="ECO:0007669"/>
    <property type="project" value="UniProtKB-KW"/>
</dbReference>
<evidence type="ECO:0000259" key="2">
    <source>
        <dbReference type="SMART" id="SM01043"/>
    </source>
</evidence>
<dbReference type="InterPro" id="IPR003593">
    <property type="entry name" value="AAA+_ATPase"/>
</dbReference>
<dbReference type="InterPro" id="IPR005158">
    <property type="entry name" value="BTAD"/>
</dbReference>
<dbReference type="SUPFAM" id="SSF46894">
    <property type="entry name" value="C-terminal effector domain of the bipartite response regulators"/>
    <property type="match status" value="1"/>
</dbReference>
<comment type="caution">
    <text evidence="3">The sequence shown here is derived from an EMBL/GenBank/DDBJ whole genome shotgun (WGS) entry which is preliminary data.</text>
</comment>
<name>A0A7W9SLB9_ARMRO</name>
<dbReference type="RefSeq" id="WP_184191725.1">
    <property type="nucleotide sequence ID" value="NZ_JACHGW010000001.1"/>
</dbReference>
<protein>
    <submittedName>
        <fullName evidence="3">Putative ATPase/DNA-binding SARP family transcriptional activator</fullName>
    </submittedName>
</protein>
<dbReference type="AlphaFoldDB" id="A0A7W9SLB9"/>
<dbReference type="EMBL" id="JACHGW010000001">
    <property type="protein sequence ID" value="MBB6048279.1"/>
    <property type="molecule type" value="Genomic_DNA"/>
</dbReference>
<dbReference type="InterPro" id="IPR027417">
    <property type="entry name" value="P-loop_NTPase"/>
</dbReference>
<evidence type="ECO:0000313" key="4">
    <source>
        <dbReference type="Proteomes" id="UP000520814"/>
    </source>
</evidence>
<sequence length="988" mass="111479">MLRVEMLGGFQVAGVGGSFSRFRTRQTASLFAYLVFHRGKRLSREVLAEMFWHDAPHPDKARASLSVAVSSLRSQLETELVGQVLLVDPRTLGVRAEAVSSDVLEFEQALDGVSSDNTPEAINTLRQTLALFRGTFLPGFYDDWVLSEQARLRDRFTAAVRRLGSFSEEEGDIDEAIYWRRQELLYFPEDTGALEHLIQLLTEEKRMEEAAQAYHDAVRRWKDDGLGSLPASVERRAQAALALYPTASTRKKPRPAAAPVVFAAPAPSPLRETPPLSRVSALPLDITHFVGRQEELAQLKGLLEREEVRLLTLIGPGGIGKTRLALELARQVQQEGGSAYFVSLQEARHGQGFLQAIASSLQVRLPSGQGGELLELVSSLLSQSGRVLLVLDNMEQLLESDALECLRALLQRAPSLQCLATSQNRLSIPGERLFPLAPLPTPPVESLALEEEDPAQFEARWPSVALFVDRARESVPDFHLHARNLAIVARIVHVLEGIPLALLLAAARVQVMSPLQILEGVEARFQLLATTRKGGPERHRSLYASISWSFDLLRPELKVFLARLTVFRGSFGHLDVEQVLGIPLALDYLAELCDCSFLTTELSEHRVCFVMLESLRLFADQQWGPQEREEGRRRHAEYFAGLAEQARGHWRTDQESLWMERLESVLPNLRAAMGWSLEGEEPERLEVAYRLGSSLGRFWWINVYHKEGQRYLVELLQKESLHQVVTVEQVVRLKISLMTQLLTGGEYEQVCLWGKKALSLMSERGDEILEAIIYANMSAAEVSTYGVDNFITYSNRSFYLLRKNSDYERLITGYYNAAMGYIRIDNIEQSIKFTCKHYLLARRIRNGAYVNGSIIALAGCLMTYGDERHALILYKNVIKNCLHSKNFFEMLGALICYCLILYRANPTPELRDILESIYGMRQVLGFEFGIVSSRFIAQHELQITPKKVTSLEETKKTILAWAEELTQGQPDLTDEQLRKIVREFVRSL</sequence>
<feature type="domain" description="AAA+ ATPase" evidence="1">
    <location>
        <begin position="307"/>
        <end position="443"/>
    </location>
</feature>